<feature type="domain" description="Serine aminopeptidase S33" evidence="1">
    <location>
        <begin position="48"/>
        <end position="309"/>
    </location>
</feature>
<keyword evidence="2" id="KW-0378">Hydrolase</keyword>
<evidence type="ECO:0000313" key="3">
    <source>
        <dbReference type="Proteomes" id="UP001166251"/>
    </source>
</evidence>
<dbReference type="InterPro" id="IPR022742">
    <property type="entry name" value="Hydrolase_4"/>
</dbReference>
<evidence type="ECO:0000313" key="2">
    <source>
        <dbReference type="EMBL" id="MBW8192266.1"/>
    </source>
</evidence>
<dbReference type="InterPro" id="IPR051044">
    <property type="entry name" value="MAG_DAG_Lipase"/>
</dbReference>
<dbReference type="Proteomes" id="UP001166251">
    <property type="component" value="Unassembled WGS sequence"/>
</dbReference>
<accession>A0ABS7EKG3</accession>
<dbReference type="GO" id="GO:0016787">
    <property type="term" value="F:hydrolase activity"/>
    <property type="evidence" value="ECO:0007669"/>
    <property type="project" value="UniProtKB-KW"/>
</dbReference>
<proteinExistence type="predicted"/>
<dbReference type="Gene3D" id="3.40.50.1820">
    <property type="entry name" value="alpha/beta hydrolase"/>
    <property type="match status" value="1"/>
</dbReference>
<dbReference type="SUPFAM" id="SSF53474">
    <property type="entry name" value="alpha/beta-Hydrolases"/>
    <property type="match status" value="1"/>
</dbReference>
<dbReference type="RefSeq" id="WP_220104889.1">
    <property type="nucleotide sequence ID" value="NZ_JAHZSS010000020.1"/>
</dbReference>
<name>A0ABS7EKG3_9GAMM</name>
<gene>
    <name evidence="2" type="ORF">K0504_14610</name>
</gene>
<dbReference type="EMBL" id="JAHZSS010000020">
    <property type="protein sequence ID" value="MBW8192266.1"/>
    <property type="molecule type" value="Genomic_DNA"/>
</dbReference>
<dbReference type="Pfam" id="PF12146">
    <property type="entry name" value="Hydrolase_4"/>
    <property type="match status" value="1"/>
</dbReference>
<comment type="caution">
    <text evidence="2">The sequence shown here is derived from an EMBL/GenBank/DDBJ whole genome shotgun (WGS) entry which is preliminary data.</text>
</comment>
<protein>
    <submittedName>
        <fullName evidence="2">Alpha/beta fold hydrolase</fullName>
    </submittedName>
</protein>
<evidence type="ECO:0000259" key="1">
    <source>
        <dbReference type="Pfam" id="PF12146"/>
    </source>
</evidence>
<keyword evidence="3" id="KW-1185">Reference proteome</keyword>
<dbReference type="PANTHER" id="PTHR11614">
    <property type="entry name" value="PHOSPHOLIPASE-RELATED"/>
    <property type="match status" value="1"/>
</dbReference>
<sequence>MSKLPQLAETDSLRQLKITDFCQRHEQQHVMTGTRGRRLHYCFYPQPKQPLLVIAPGRAEAAFKYRELAMDCFNQGYQVSVIDHRGQGLSQRFFPERHLGHMDSFDHAAQDLLQLTRRCNFDDQPCYLIAHSMGASIALRAMQLAPNQFHRAALSAPMLGLPLPYPAVFLKPYLAVRSAIEARRWRKQKQCPDYISSSRRDYHDSGFEQNPLTSSTVRYHEFRAMYQQQPELQLGGPTAGWLYQAMRLIESIQHNTDKLVTPMLFALAEDERVVAPAGQQKLRRNLLQKPVESYWLNLPKARHEPLLEVDSIRTPLLQQIFTFFKRA</sequence>
<organism evidence="2 3">
    <name type="scientific">Neiella holothuriorum</name>
    <dbReference type="NCBI Taxonomy" id="2870530"/>
    <lineage>
        <taxon>Bacteria</taxon>
        <taxon>Pseudomonadati</taxon>
        <taxon>Pseudomonadota</taxon>
        <taxon>Gammaproteobacteria</taxon>
        <taxon>Alteromonadales</taxon>
        <taxon>Echinimonadaceae</taxon>
        <taxon>Neiella</taxon>
    </lineage>
</organism>
<dbReference type="InterPro" id="IPR029058">
    <property type="entry name" value="AB_hydrolase_fold"/>
</dbReference>
<reference evidence="2" key="1">
    <citation type="submission" date="2021-07" db="EMBL/GenBank/DDBJ databases">
        <title>Neiella marina sp. nov., isolated from the intestinal content of sea cucumber Apostichopus japonicus.</title>
        <authorList>
            <person name="Bai X."/>
        </authorList>
    </citation>
    <scope>NUCLEOTIDE SEQUENCE</scope>
    <source>
        <strain evidence="2">126</strain>
    </source>
</reference>